<feature type="domain" description="HTH arsR-type" evidence="1">
    <location>
        <begin position="3"/>
        <end position="76"/>
    </location>
</feature>
<evidence type="ECO:0000313" key="3">
    <source>
        <dbReference type="Proteomes" id="UP001596545"/>
    </source>
</evidence>
<sequence>MSLIGEAKLNILLTLREEPSYGYELQRELGLNRGTVYVHLDELREAGMIEVDRVEDDTKYYRLTENGEQLLDALGE</sequence>
<accession>A0ABD6AJA1</accession>
<dbReference type="SMART" id="SM00418">
    <property type="entry name" value="HTH_ARSR"/>
    <property type="match status" value="1"/>
</dbReference>
<evidence type="ECO:0000313" key="2">
    <source>
        <dbReference type="EMBL" id="MFC7323579.1"/>
    </source>
</evidence>
<dbReference type="EMBL" id="JBHTBL010000002">
    <property type="protein sequence ID" value="MFC7323579.1"/>
    <property type="molecule type" value="Genomic_DNA"/>
</dbReference>
<dbReference type="AlphaFoldDB" id="A0ABD6AJA1"/>
<protein>
    <submittedName>
        <fullName evidence="2">PadR family transcriptional regulator</fullName>
    </submittedName>
</protein>
<dbReference type="SUPFAM" id="SSF46785">
    <property type="entry name" value="Winged helix' DNA-binding domain"/>
    <property type="match status" value="1"/>
</dbReference>
<dbReference type="CDD" id="cd00090">
    <property type="entry name" value="HTH_ARSR"/>
    <property type="match status" value="1"/>
</dbReference>
<dbReference type="InterPro" id="IPR011991">
    <property type="entry name" value="ArsR-like_HTH"/>
</dbReference>
<dbReference type="Proteomes" id="UP001596545">
    <property type="component" value="Unassembled WGS sequence"/>
</dbReference>
<dbReference type="Pfam" id="PF03551">
    <property type="entry name" value="PadR"/>
    <property type="match status" value="1"/>
</dbReference>
<dbReference type="Gene3D" id="1.10.10.10">
    <property type="entry name" value="Winged helix-like DNA-binding domain superfamily/Winged helix DNA-binding domain"/>
    <property type="match status" value="1"/>
</dbReference>
<dbReference type="InterPro" id="IPR036388">
    <property type="entry name" value="WH-like_DNA-bd_sf"/>
</dbReference>
<dbReference type="InterPro" id="IPR036390">
    <property type="entry name" value="WH_DNA-bd_sf"/>
</dbReference>
<dbReference type="InterPro" id="IPR001845">
    <property type="entry name" value="HTH_ArsR_DNA-bd_dom"/>
</dbReference>
<dbReference type="InterPro" id="IPR005149">
    <property type="entry name" value="Tscrpt_reg_PadR_N"/>
</dbReference>
<keyword evidence="3" id="KW-1185">Reference proteome</keyword>
<dbReference type="RefSeq" id="WP_256407745.1">
    <property type="nucleotide sequence ID" value="NZ_JANHDN010000001.1"/>
</dbReference>
<organism evidence="2 3">
    <name type="scientific">Halorubrum rutilum</name>
    <dbReference type="NCBI Taxonomy" id="1364933"/>
    <lineage>
        <taxon>Archaea</taxon>
        <taxon>Methanobacteriati</taxon>
        <taxon>Methanobacteriota</taxon>
        <taxon>Stenosarchaea group</taxon>
        <taxon>Halobacteria</taxon>
        <taxon>Halobacteriales</taxon>
        <taxon>Haloferacaceae</taxon>
        <taxon>Halorubrum</taxon>
    </lineage>
</organism>
<comment type="caution">
    <text evidence="2">The sequence shown here is derived from an EMBL/GenBank/DDBJ whole genome shotgun (WGS) entry which is preliminary data.</text>
</comment>
<gene>
    <name evidence="2" type="ORF">ACFQMF_03170</name>
</gene>
<name>A0ABD6AJA1_9EURY</name>
<proteinExistence type="predicted"/>
<evidence type="ECO:0000259" key="1">
    <source>
        <dbReference type="SMART" id="SM00418"/>
    </source>
</evidence>
<reference evidence="2 3" key="1">
    <citation type="journal article" date="2019" name="Int. J. Syst. Evol. Microbiol.">
        <title>The Global Catalogue of Microorganisms (GCM) 10K type strain sequencing project: providing services to taxonomists for standard genome sequencing and annotation.</title>
        <authorList>
            <consortium name="The Broad Institute Genomics Platform"/>
            <consortium name="The Broad Institute Genome Sequencing Center for Infectious Disease"/>
            <person name="Wu L."/>
            <person name="Ma J."/>
        </authorList>
    </citation>
    <scope>NUCLEOTIDE SEQUENCE [LARGE SCALE GENOMIC DNA]</scope>
    <source>
        <strain evidence="2 3">CGMCC 1.12554</strain>
    </source>
</reference>